<dbReference type="EMBL" id="CP022353">
    <property type="protein sequence ID" value="ASK56513.1"/>
    <property type="molecule type" value="Genomic_DNA"/>
</dbReference>
<evidence type="ECO:0000259" key="1">
    <source>
        <dbReference type="Pfam" id="PF01370"/>
    </source>
</evidence>
<dbReference type="AlphaFoldDB" id="A0AAU8WTJ8"/>
<sequence length="304" mass="34656">MYFMFSENRNSAVILVGKGLVGDSIYTNLIQQGYYLEESHRLDWSKTECIKLISAFISHKISIIDRECQLTVLWSAGKLGFSATNDEIVSEQNVFMNLCQSLSRLNFVEKVKPRFVLFSSIGGLFEGQSAISDCSSPNPLRPYGVLKLYQEETAQRVMTNFHVIVLRLSSVYGPIRKNLRMGLIQVLILNGLQRSNSMIFGTLDTLRDYVFVDDIARFTVDLVGRRYFEGKVFHLVSGKPSSILQIQYIVERLICRPLLLSFSKEKQNALDIPCVKNSYAGLWLPSSLEVNIKKIYVEWLSHND</sequence>
<evidence type="ECO:0000313" key="2">
    <source>
        <dbReference type="EMBL" id="ASK56513.1"/>
    </source>
</evidence>
<dbReference type="SUPFAM" id="SSF51735">
    <property type="entry name" value="NAD(P)-binding Rossmann-fold domains"/>
    <property type="match status" value="1"/>
</dbReference>
<organism evidence="2 3">
    <name type="scientific">Vibrio tarriae</name>
    <dbReference type="NCBI Taxonomy" id="2014742"/>
    <lineage>
        <taxon>Bacteria</taxon>
        <taxon>Pseudomonadati</taxon>
        <taxon>Pseudomonadota</taxon>
        <taxon>Gammaproteobacteria</taxon>
        <taxon>Vibrionales</taxon>
        <taxon>Vibrionaceae</taxon>
        <taxon>Vibrio</taxon>
    </lineage>
</organism>
<name>A0AAU8WTJ8_9VIBR</name>
<dbReference type="KEGG" id="vti:CEQ48_17840"/>
<proteinExistence type="predicted"/>
<dbReference type="PANTHER" id="PTHR43245:SF13">
    <property type="entry name" value="UDP-D-APIOSE_UDP-D-XYLOSE SYNTHASE 2"/>
    <property type="match status" value="1"/>
</dbReference>
<dbReference type="PANTHER" id="PTHR43245">
    <property type="entry name" value="BIFUNCTIONAL POLYMYXIN RESISTANCE PROTEIN ARNA"/>
    <property type="match status" value="1"/>
</dbReference>
<feature type="domain" description="NAD-dependent epimerase/dehydratase" evidence="1">
    <location>
        <begin position="85"/>
        <end position="220"/>
    </location>
</feature>
<dbReference type="Gene3D" id="3.40.50.720">
    <property type="entry name" value="NAD(P)-binding Rossmann-like Domain"/>
    <property type="match status" value="1"/>
</dbReference>
<dbReference type="InterPro" id="IPR036291">
    <property type="entry name" value="NAD(P)-bd_dom_sf"/>
</dbReference>
<reference evidence="3" key="1">
    <citation type="journal article" date="2017" name="Genome Announc.">
        <title>Complete Genome Sequence of Vibrio sp. Strain 2521-89, a Close Relative of Vibrio cholerae Isolated from Lake Water in New Mexico, USA.</title>
        <authorList>
            <person name="Liang K."/>
            <person name="Orata F.D."/>
            <person name="Winkjer N.S."/>
            <person name="Rowe L.A."/>
            <person name="Tarr C.L."/>
            <person name="Boucher Y."/>
        </authorList>
    </citation>
    <scope>NUCLEOTIDE SEQUENCE [LARGE SCALE GENOMIC DNA]</scope>
    <source>
        <strain evidence="3">2521-89</strain>
    </source>
</reference>
<protein>
    <recommendedName>
        <fullName evidence="1">NAD-dependent epimerase/dehydratase domain-containing protein</fullName>
    </recommendedName>
</protein>
<accession>A0AAU8WTJ8</accession>
<reference evidence="2 3" key="2">
    <citation type="submission" date="2017-06" db="EMBL/GenBank/DDBJ databases">
        <title>Complete genome sequence of Vibrio sp. 2521-89, a close relative of Vibrio cholerae isolated from lake water in New Mexico, USA.</title>
        <authorList>
            <person name="Liang K."/>
            <person name="Orata F.D."/>
            <person name="Winkjer N.S."/>
            <person name="Tarr C.L."/>
            <person name="Boucher Y."/>
        </authorList>
    </citation>
    <scope>NUCLEOTIDE SEQUENCE [LARGE SCALE GENOMIC DNA]</scope>
    <source>
        <strain evidence="2 3">2521-89</strain>
    </source>
</reference>
<dbReference type="Proteomes" id="UP000198371">
    <property type="component" value="Chromosome 1"/>
</dbReference>
<dbReference type="Pfam" id="PF01370">
    <property type="entry name" value="Epimerase"/>
    <property type="match status" value="1"/>
</dbReference>
<dbReference type="InterPro" id="IPR050177">
    <property type="entry name" value="Lipid_A_modif_metabolic_enz"/>
</dbReference>
<dbReference type="InterPro" id="IPR001509">
    <property type="entry name" value="Epimerase_deHydtase"/>
</dbReference>
<evidence type="ECO:0000313" key="3">
    <source>
        <dbReference type="Proteomes" id="UP000198371"/>
    </source>
</evidence>
<keyword evidence="3" id="KW-1185">Reference proteome</keyword>
<gene>
    <name evidence="2" type="ORF">CEQ48_17840</name>
</gene>
<dbReference type="Gene3D" id="3.90.25.10">
    <property type="entry name" value="UDP-galactose 4-epimerase, domain 1"/>
    <property type="match status" value="1"/>
</dbReference>